<reference evidence="7" key="1">
    <citation type="journal article" date="2020" name="Stud. Mycol.">
        <title>101 Dothideomycetes genomes: a test case for predicting lifestyles and emergence of pathogens.</title>
        <authorList>
            <person name="Haridas S."/>
            <person name="Albert R."/>
            <person name="Binder M."/>
            <person name="Bloem J."/>
            <person name="Labutti K."/>
            <person name="Salamov A."/>
            <person name="Andreopoulos B."/>
            <person name="Baker S."/>
            <person name="Barry K."/>
            <person name="Bills G."/>
            <person name="Bluhm B."/>
            <person name="Cannon C."/>
            <person name="Castanera R."/>
            <person name="Culley D."/>
            <person name="Daum C."/>
            <person name="Ezra D."/>
            <person name="Gonzalez J."/>
            <person name="Henrissat B."/>
            <person name="Kuo A."/>
            <person name="Liang C."/>
            <person name="Lipzen A."/>
            <person name="Lutzoni F."/>
            <person name="Magnuson J."/>
            <person name="Mondo S."/>
            <person name="Nolan M."/>
            <person name="Ohm R."/>
            <person name="Pangilinan J."/>
            <person name="Park H.-J."/>
            <person name="Ramirez L."/>
            <person name="Alfaro M."/>
            <person name="Sun H."/>
            <person name="Tritt A."/>
            <person name="Yoshinaga Y."/>
            <person name="Zwiers L.-H."/>
            <person name="Turgeon B."/>
            <person name="Goodwin S."/>
            <person name="Spatafora J."/>
            <person name="Crous P."/>
            <person name="Grigoriev I."/>
        </authorList>
    </citation>
    <scope>NUCLEOTIDE SEQUENCE</scope>
    <source>
        <strain evidence="7">CBS 109.77</strain>
    </source>
</reference>
<organism evidence="7 8">
    <name type="scientific">Melanomma pulvis-pyrius CBS 109.77</name>
    <dbReference type="NCBI Taxonomy" id="1314802"/>
    <lineage>
        <taxon>Eukaryota</taxon>
        <taxon>Fungi</taxon>
        <taxon>Dikarya</taxon>
        <taxon>Ascomycota</taxon>
        <taxon>Pezizomycotina</taxon>
        <taxon>Dothideomycetes</taxon>
        <taxon>Pleosporomycetidae</taxon>
        <taxon>Pleosporales</taxon>
        <taxon>Melanommataceae</taxon>
        <taxon>Melanomma</taxon>
    </lineage>
</organism>
<dbReference type="AlphaFoldDB" id="A0A6A6WWL6"/>
<feature type="domain" description="CBM6" evidence="6">
    <location>
        <begin position="322"/>
        <end position="446"/>
    </location>
</feature>
<dbReference type="Pfam" id="PF22704">
    <property type="entry name" value="CBM13-like"/>
    <property type="match status" value="1"/>
</dbReference>
<dbReference type="Proteomes" id="UP000799757">
    <property type="component" value="Unassembled WGS sequence"/>
</dbReference>
<evidence type="ECO:0000256" key="1">
    <source>
        <dbReference type="ARBA" id="ARBA00009865"/>
    </source>
</evidence>
<evidence type="ECO:0000313" key="7">
    <source>
        <dbReference type="EMBL" id="KAF2788335.1"/>
    </source>
</evidence>
<dbReference type="PANTHER" id="PTHR22925">
    <property type="entry name" value="GLYCOSYL HYDROLASE 43 FAMILY MEMBER"/>
    <property type="match status" value="1"/>
</dbReference>
<evidence type="ECO:0000256" key="3">
    <source>
        <dbReference type="ARBA" id="ARBA00023295"/>
    </source>
</evidence>
<dbReference type="PROSITE" id="PS51175">
    <property type="entry name" value="CBM6"/>
    <property type="match status" value="1"/>
</dbReference>
<dbReference type="InterPro" id="IPR055240">
    <property type="entry name" value="CBM13-like"/>
</dbReference>
<dbReference type="Gene3D" id="2.115.10.20">
    <property type="entry name" value="Glycosyl hydrolase domain, family 43"/>
    <property type="match status" value="1"/>
</dbReference>
<dbReference type="Pfam" id="PF04616">
    <property type="entry name" value="Glyco_hydro_43"/>
    <property type="match status" value="1"/>
</dbReference>
<dbReference type="GO" id="GO:0005975">
    <property type="term" value="P:carbohydrate metabolic process"/>
    <property type="evidence" value="ECO:0007669"/>
    <property type="project" value="InterPro"/>
</dbReference>
<dbReference type="CDD" id="cd04081">
    <property type="entry name" value="CBM35_galactosidase-like"/>
    <property type="match status" value="1"/>
</dbReference>
<evidence type="ECO:0000313" key="8">
    <source>
        <dbReference type="Proteomes" id="UP000799757"/>
    </source>
</evidence>
<dbReference type="CDD" id="cd18821">
    <property type="entry name" value="GH43_Pc3Gal43A-like"/>
    <property type="match status" value="1"/>
</dbReference>
<comment type="similarity">
    <text evidence="1 4">Belongs to the glycosyl hydrolase 43 family.</text>
</comment>
<evidence type="ECO:0000259" key="6">
    <source>
        <dbReference type="PROSITE" id="PS51175"/>
    </source>
</evidence>
<dbReference type="SUPFAM" id="SSF49785">
    <property type="entry name" value="Galactose-binding domain-like"/>
    <property type="match status" value="1"/>
</dbReference>
<dbReference type="GO" id="GO:0004553">
    <property type="term" value="F:hydrolase activity, hydrolyzing O-glycosyl compounds"/>
    <property type="evidence" value="ECO:0007669"/>
    <property type="project" value="InterPro"/>
</dbReference>
<dbReference type="InterPro" id="IPR005084">
    <property type="entry name" value="CBM6"/>
</dbReference>
<dbReference type="SUPFAM" id="SSF75005">
    <property type="entry name" value="Arabinanase/levansucrase/invertase"/>
    <property type="match status" value="1"/>
</dbReference>
<keyword evidence="2 4" id="KW-0378">Hydrolase</keyword>
<dbReference type="OrthoDB" id="9970295at2759"/>
<gene>
    <name evidence="7" type="ORF">K505DRAFT_378964</name>
</gene>
<evidence type="ECO:0000256" key="5">
    <source>
        <dbReference type="SAM" id="SignalP"/>
    </source>
</evidence>
<dbReference type="InterPro" id="IPR008979">
    <property type="entry name" value="Galactose-bd-like_sf"/>
</dbReference>
<dbReference type="Gene3D" id="2.60.120.260">
    <property type="entry name" value="Galactose-binding domain-like"/>
    <property type="match status" value="1"/>
</dbReference>
<dbReference type="GO" id="GO:0030246">
    <property type="term" value="F:carbohydrate binding"/>
    <property type="evidence" value="ECO:0007669"/>
    <property type="project" value="InterPro"/>
</dbReference>
<sequence>MLSLGNFAVVGLLASIASATLQIVPGGTWTAKNTGKHIQAHGGGVLKVDNTYYWVGEDKTSGSAFQNINCYSSTNLVEWNYVGALLTVTGSGDLGPSRVIERPKIVYNKSTKKYVLWMHIDSSNYGEAKAGVATGDSVCGKYEYKGSMRPLGFESRDSGVFVDDDEKGYLLTEDRKNGLRIDLLSADYLTVVSSTYLWKESIEAPAMIKKNGVYFMFGSKLTGWDPNDNVYSTATKISGPWSAWKGFADSGSKTYTSQTNFILPLGDNAIYMGDRWVSSNLMRSTYVWLPLTLSGTTATMKNSVNWVPNVASGSASSGPSETSYEGEAAELSGGAKSVACTGCSGKNAAGYIGGSTTGSAYFASVSSSATTRTTIRIKFLNGDKSQRFSDVSVNGGAAQTIAFLPSGGSDPDSSSLHVDLKSGTNTVKITASGTGWGPDVDRLMVPSS</sequence>
<feature type="signal peptide" evidence="5">
    <location>
        <begin position="1"/>
        <end position="19"/>
    </location>
</feature>
<evidence type="ECO:0000256" key="2">
    <source>
        <dbReference type="ARBA" id="ARBA00022801"/>
    </source>
</evidence>
<proteinExistence type="inferred from homology"/>
<keyword evidence="3 4" id="KW-0326">Glycosidase</keyword>
<evidence type="ECO:0000256" key="4">
    <source>
        <dbReference type="RuleBase" id="RU361187"/>
    </source>
</evidence>
<name>A0A6A6WWL6_9PLEO</name>
<dbReference type="InterPro" id="IPR023296">
    <property type="entry name" value="Glyco_hydro_beta-prop_sf"/>
</dbReference>
<keyword evidence="5" id="KW-0732">Signal</keyword>
<dbReference type="PANTHER" id="PTHR22925:SF3">
    <property type="entry name" value="GLYCOSYL HYDROLASE FAMILY PROTEIN 43"/>
    <property type="match status" value="1"/>
</dbReference>
<dbReference type="InterPro" id="IPR006710">
    <property type="entry name" value="Glyco_hydro_43"/>
</dbReference>
<feature type="chain" id="PRO_5025449242" evidence="5">
    <location>
        <begin position="20"/>
        <end position="448"/>
    </location>
</feature>
<protein>
    <submittedName>
        <fullName evidence="7">Carbohydrate-binding module family 35 protein</fullName>
    </submittedName>
</protein>
<dbReference type="EMBL" id="MU002225">
    <property type="protein sequence ID" value="KAF2788335.1"/>
    <property type="molecule type" value="Genomic_DNA"/>
</dbReference>
<keyword evidence="8" id="KW-1185">Reference proteome</keyword>
<accession>A0A6A6WWL6</accession>